<comment type="caution">
    <text evidence="2">The sequence shown here is derived from an EMBL/GenBank/DDBJ whole genome shotgun (WGS) entry which is preliminary data.</text>
</comment>
<name>A0A800N8V7_CYTFI</name>
<evidence type="ECO:0000313" key="3">
    <source>
        <dbReference type="Proteomes" id="UP000465778"/>
    </source>
</evidence>
<dbReference type="CDD" id="cd01483">
    <property type="entry name" value="E1_enzyme_family"/>
    <property type="match status" value="1"/>
</dbReference>
<dbReference type="SUPFAM" id="SSF69572">
    <property type="entry name" value="Activating enzymes of the ubiquitin-like proteins"/>
    <property type="match status" value="1"/>
</dbReference>
<protein>
    <submittedName>
        <fullName evidence="2">Sulfur carrier protein adenylyltransferase ThiF</fullName>
    </submittedName>
</protein>
<keyword evidence="2" id="KW-0808">Transferase</keyword>
<dbReference type="CDD" id="cd11685">
    <property type="entry name" value="UEV_TSG101-like"/>
    <property type="match status" value="1"/>
</dbReference>
<keyword evidence="2" id="KW-0548">Nucleotidyltransferase</keyword>
<dbReference type="PANTHER" id="PTHR10953">
    <property type="entry name" value="UBIQUITIN-ACTIVATING ENZYME E1"/>
    <property type="match status" value="1"/>
</dbReference>
<proteinExistence type="predicted"/>
<sequence>MKINFEKLLSEKEYIESIKTINPFQFEFSFKMRNGYTIPLEITFSPLFPSQLPFVSINKGQHIIPKIPHVMSNGLVCFLDREGVIWNNIPESTLDFVFERVERVLIADSPQIEYHREFSYYFGSLDPLEHVFSVFTPEDEPMEISVLTLKDKPFAFLNDNNQSKLFLGRLLKTNINTHNLNKAFYVPLDHTYSGNVPQLDRFWSSDEIIKIIKEHTTSDTIQKLKEFCANKNNYYYLIRIPLLTGDYVIIGLWYKKVVQGLSKRVNPLINETITNAFEITPLFVFREDEATLIERASGVKKDLNTLLIGCGSVGSDLLFLLARSGIKQFTLVDNDKLRIENSYRHFLGMDKSIENKSKVELLKNEMESRYPNSNIHTLEEDALVAIENGELNIKDYDLIIVAIGDPNTERKLNEFILKSPTPAIFTWVEAYGVGGHALMVNNGDKGCYECLIDEELSMFPSFAGKSDVPFIKNMNGCTTSFTPYGSIDSMETAILASRLVLRYLNNEIKGKNPLISWKGSSKAFEESGYQTSERYGQPLDMLMQENYEYINSSCKMCSLHHKEALRND</sequence>
<dbReference type="InterPro" id="IPR035985">
    <property type="entry name" value="Ubiquitin-activating_enz"/>
</dbReference>
<dbReference type="InterPro" id="IPR000594">
    <property type="entry name" value="ThiF_NAD_FAD-bd"/>
</dbReference>
<dbReference type="GO" id="GO:0004792">
    <property type="term" value="F:thiosulfate-cyanide sulfurtransferase activity"/>
    <property type="evidence" value="ECO:0007669"/>
    <property type="project" value="TreeGrafter"/>
</dbReference>
<feature type="domain" description="THIF-type NAD/FAD binding fold" evidence="1">
    <location>
        <begin position="303"/>
        <end position="475"/>
    </location>
</feature>
<dbReference type="GO" id="GO:0005737">
    <property type="term" value="C:cytoplasm"/>
    <property type="evidence" value="ECO:0007669"/>
    <property type="project" value="TreeGrafter"/>
</dbReference>
<dbReference type="InterPro" id="IPR045886">
    <property type="entry name" value="ThiF/MoeB/HesA"/>
</dbReference>
<dbReference type="GO" id="GO:0032446">
    <property type="term" value="P:protein modification by small protein conjugation"/>
    <property type="evidence" value="ECO:0007669"/>
    <property type="project" value="TreeGrafter"/>
</dbReference>
<dbReference type="GO" id="GO:0008641">
    <property type="term" value="F:ubiquitin-like modifier activating enzyme activity"/>
    <property type="evidence" value="ECO:0007669"/>
    <property type="project" value="InterPro"/>
</dbReference>
<organism evidence="2 3">
    <name type="scientific">Cytobacillus firmus</name>
    <name type="common">Bacillus firmus</name>
    <dbReference type="NCBI Taxonomy" id="1399"/>
    <lineage>
        <taxon>Bacteria</taxon>
        <taxon>Bacillati</taxon>
        <taxon>Bacillota</taxon>
        <taxon>Bacilli</taxon>
        <taxon>Bacillales</taxon>
        <taxon>Bacillaceae</taxon>
        <taxon>Cytobacillus</taxon>
    </lineage>
</organism>
<gene>
    <name evidence="2" type="ORF">KIS1582_4053</name>
</gene>
<accession>A0A800N8V7</accession>
<dbReference type="Gene3D" id="3.40.50.720">
    <property type="entry name" value="NAD(P)-binding Rossmann-like Domain"/>
    <property type="match status" value="1"/>
</dbReference>
<dbReference type="PANTHER" id="PTHR10953:SF102">
    <property type="entry name" value="ADENYLYLTRANSFERASE AND SULFURTRANSFERASE MOCS3"/>
    <property type="match status" value="1"/>
</dbReference>
<reference evidence="2 3" key="1">
    <citation type="journal article" date="2020" name="G3 (Bethesda)">
        <title>Whole Genome Sequencing and Comparative Genomics of Two Nematicidal Bacillus Strains Reveals a Wide Range of Possible Virulence Factors.</title>
        <authorList>
            <person name="Susic N."/>
            <person name="Janezic S."/>
            <person name="Rupnik M."/>
            <person name="Geric Stare B."/>
        </authorList>
    </citation>
    <scope>NUCLEOTIDE SEQUENCE [LARGE SCALE GENOMIC DNA]</scope>
    <source>
        <strain evidence="2 3">I-1582</strain>
    </source>
</reference>
<evidence type="ECO:0000259" key="1">
    <source>
        <dbReference type="Pfam" id="PF00899"/>
    </source>
</evidence>
<evidence type="ECO:0000313" key="2">
    <source>
        <dbReference type="EMBL" id="KAF0822187.1"/>
    </source>
</evidence>
<dbReference type="AlphaFoldDB" id="A0A800N8V7"/>
<dbReference type="OrthoDB" id="4088010at2"/>
<dbReference type="Proteomes" id="UP000465778">
    <property type="component" value="Unassembled WGS sequence"/>
</dbReference>
<dbReference type="RefSeq" id="WP_100332927.1">
    <property type="nucleotide sequence ID" value="NZ_JBALOT010000012.1"/>
</dbReference>
<dbReference type="EMBL" id="VDEM01000066">
    <property type="protein sequence ID" value="KAF0822187.1"/>
    <property type="molecule type" value="Genomic_DNA"/>
</dbReference>
<dbReference type="Pfam" id="PF00899">
    <property type="entry name" value="ThiF"/>
    <property type="match status" value="1"/>
</dbReference>
<dbReference type="GO" id="GO:0016779">
    <property type="term" value="F:nucleotidyltransferase activity"/>
    <property type="evidence" value="ECO:0007669"/>
    <property type="project" value="UniProtKB-KW"/>
</dbReference>